<keyword evidence="2" id="KW-0067">ATP-binding</keyword>
<keyword evidence="1" id="KW-0547">Nucleotide-binding</keyword>
<organism evidence="5 6">
    <name type="scientific">Pleurodeles waltl</name>
    <name type="common">Iberian ribbed newt</name>
    <dbReference type="NCBI Taxonomy" id="8319"/>
    <lineage>
        <taxon>Eukaryota</taxon>
        <taxon>Metazoa</taxon>
        <taxon>Chordata</taxon>
        <taxon>Craniata</taxon>
        <taxon>Vertebrata</taxon>
        <taxon>Euteleostomi</taxon>
        <taxon>Amphibia</taxon>
        <taxon>Batrachia</taxon>
        <taxon>Caudata</taxon>
        <taxon>Salamandroidea</taxon>
        <taxon>Salamandridae</taxon>
        <taxon>Pleurodelinae</taxon>
        <taxon>Pleurodeles</taxon>
    </lineage>
</organism>
<protein>
    <recommendedName>
        <fullName evidence="4">Protein kinase domain-containing protein</fullName>
    </recommendedName>
</protein>
<evidence type="ECO:0000313" key="5">
    <source>
        <dbReference type="EMBL" id="KAJ1143029.1"/>
    </source>
</evidence>
<feature type="domain" description="Protein kinase" evidence="4">
    <location>
        <begin position="896"/>
        <end position="1101"/>
    </location>
</feature>
<dbReference type="InterPro" id="IPR000719">
    <property type="entry name" value="Prot_kinase_dom"/>
</dbReference>
<proteinExistence type="predicted"/>
<evidence type="ECO:0000313" key="6">
    <source>
        <dbReference type="Proteomes" id="UP001066276"/>
    </source>
</evidence>
<dbReference type="InterPro" id="IPR050198">
    <property type="entry name" value="Non-receptor_tyrosine_kinases"/>
</dbReference>
<feature type="domain" description="Protein kinase" evidence="4">
    <location>
        <begin position="577"/>
        <end position="879"/>
    </location>
</feature>
<comment type="caution">
    <text evidence="5">The sequence shown here is derived from an EMBL/GenBank/DDBJ whole genome shotgun (WGS) entry which is preliminary data.</text>
</comment>
<keyword evidence="6" id="KW-1185">Reference proteome</keyword>
<gene>
    <name evidence="5" type="ORF">NDU88_009341</name>
</gene>
<dbReference type="InterPro" id="IPR011009">
    <property type="entry name" value="Kinase-like_dom_sf"/>
</dbReference>
<evidence type="ECO:0000256" key="1">
    <source>
        <dbReference type="ARBA" id="ARBA00022741"/>
    </source>
</evidence>
<sequence length="1101" mass="127062">MSEGVPESCRNCGERSFGGSIRHKMFCYDFFILSAKSSGNPKDDYIDKEMSERIVAPLEKEKYLCFHGCRDQLPGEHFLTTVSNAIRIIPITIVPIYNRSNFSSLVRLVLDPEFYKSFVLIIFDAPKSGIYDYYSSLDARYHDLLNTLMKTSNRRRLEVPPEKRKALFRELHETGSTNSTSLDFERPDILNRFDITRRSIRKKPCQDTNVPLFKQAADGFNRSDPLRLSSRTQRSAMKSSEPENEGVEDDPCHHASDFPLHLLKNCSKSNEAVRTVTRWIMKNIMTFYRNQWLQITEQHIRHDIQSKHACDRTLGSRQEQLHFWTLVGIFINIHMENNVQLKTEFKQIKFTKRIFKQTTNSYEDVFLHTFQMLSTSLYDRIQTQTRSSIYSNKAILKKLQGWLGTEHGNISYRSKKNDQIKLMTRRVRRLPWDLRHLVVVVIAEKLFQNQALAYSQSFLYDVCTISQKKHCGIFLEVAERATEYILENHTKGAVNKCLQLLVKLWKWCVQKKTRGKKKLFKIILKHSFGLLVYHPLIDVRNAIVPLLFSEDEHPVDISKLGSQSILANQILVEDCIHKHLTRTHSGTTIKSKREEQSTYLIFNASTLEGDALLYMSTQQTLNDILQANSTDDAYERFQEMGTIVKKCQNNDHIATLRKEHLVNVPYYFVLENGKPLLEYLHENENQYTLLNMVDLLQDIAKSVNQCHKKEVILRNITPASFIVFPNNESKSLPVRAKLVNFQYAKMLPDQDTPCLQNASDIYENNCGSTIEGEQGEALAVCFSAPESLNLKLFGKSSDAWMVAATFYSVLLYGRNPYVELNHLRLPSLIDEILKGHDASNPTSIPPKLWEIISSNLNVDEKKRMSMETLLEQLESYKHLLGPLANEKHVVNIRFSPIRPEDISMGYFDEKGIFQQNQSQETNAEAFISSRTFKDKITQKNDMHEEVSIRMNLRTRSALLKLDHDNLLKITTIIKGSLSTKLISERNDFLALDNVASCSEMDLHKLLSYYQQIISAIQHLHSKKILHCDLRCCFIYVNRKEELVKVGHLGRAVYLNDNNDDKSVYRMMPADAKPWSSPEVRKNGTYSKASDIYSLAAVFCEA</sequence>
<dbReference type="EMBL" id="JANPWB010000010">
    <property type="protein sequence ID" value="KAJ1143029.1"/>
    <property type="molecule type" value="Genomic_DNA"/>
</dbReference>
<dbReference type="Proteomes" id="UP001066276">
    <property type="component" value="Chromosome 6"/>
</dbReference>
<reference evidence="5" key="1">
    <citation type="journal article" date="2022" name="bioRxiv">
        <title>Sequencing and chromosome-scale assembly of the giantPleurodeles waltlgenome.</title>
        <authorList>
            <person name="Brown T."/>
            <person name="Elewa A."/>
            <person name="Iarovenko S."/>
            <person name="Subramanian E."/>
            <person name="Araus A.J."/>
            <person name="Petzold A."/>
            <person name="Susuki M."/>
            <person name="Suzuki K.-i.T."/>
            <person name="Hayashi T."/>
            <person name="Toyoda A."/>
            <person name="Oliveira C."/>
            <person name="Osipova E."/>
            <person name="Leigh N.D."/>
            <person name="Simon A."/>
            <person name="Yun M.H."/>
        </authorList>
    </citation>
    <scope>NUCLEOTIDE SEQUENCE</scope>
    <source>
        <strain evidence="5">20211129_DDA</strain>
        <tissue evidence="5">Liver</tissue>
    </source>
</reference>
<dbReference type="InterPro" id="IPR001245">
    <property type="entry name" value="Ser-Thr/Tyr_kinase_cat_dom"/>
</dbReference>
<evidence type="ECO:0000256" key="2">
    <source>
        <dbReference type="ARBA" id="ARBA00022840"/>
    </source>
</evidence>
<dbReference type="Pfam" id="PF07714">
    <property type="entry name" value="PK_Tyr_Ser-Thr"/>
    <property type="match status" value="1"/>
</dbReference>
<evidence type="ECO:0000256" key="3">
    <source>
        <dbReference type="SAM" id="MobiDB-lite"/>
    </source>
</evidence>
<dbReference type="AlphaFoldDB" id="A0AAV7QVI6"/>
<dbReference type="SMART" id="SM00220">
    <property type="entry name" value="S_TKc"/>
    <property type="match status" value="1"/>
</dbReference>
<evidence type="ECO:0000259" key="4">
    <source>
        <dbReference type="PROSITE" id="PS50011"/>
    </source>
</evidence>
<feature type="compositionally biased region" description="Polar residues" evidence="3">
    <location>
        <begin position="229"/>
        <end position="238"/>
    </location>
</feature>
<dbReference type="PROSITE" id="PS50011">
    <property type="entry name" value="PROTEIN_KINASE_DOM"/>
    <property type="match status" value="2"/>
</dbReference>
<name>A0AAV7QVI6_PLEWA</name>
<dbReference type="GO" id="GO:0004672">
    <property type="term" value="F:protein kinase activity"/>
    <property type="evidence" value="ECO:0007669"/>
    <property type="project" value="InterPro"/>
</dbReference>
<dbReference type="GO" id="GO:0005524">
    <property type="term" value="F:ATP binding"/>
    <property type="evidence" value="ECO:0007669"/>
    <property type="project" value="UniProtKB-KW"/>
</dbReference>
<dbReference type="Gene3D" id="1.10.510.10">
    <property type="entry name" value="Transferase(Phosphotransferase) domain 1"/>
    <property type="match status" value="2"/>
</dbReference>
<feature type="region of interest" description="Disordered" evidence="3">
    <location>
        <begin position="221"/>
        <end position="251"/>
    </location>
</feature>
<dbReference type="PANTHER" id="PTHR24418">
    <property type="entry name" value="TYROSINE-PROTEIN KINASE"/>
    <property type="match status" value="1"/>
</dbReference>
<dbReference type="Pfam" id="PF00069">
    <property type="entry name" value="Pkinase"/>
    <property type="match status" value="1"/>
</dbReference>
<dbReference type="SUPFAM" id="SSF56112">
    <property type="entry name" value="Protein kinase-like (PK-like)"/>
    <property type="match status" value="2"/>
</dbReference>
<accession>A0AAV7QVI6</accession>